<name>D1C5W6_SPHTD</name>
<keyword evidence="2" id="KW-0645">Protease</keyword>
<dbReference type="InterPro" id="IPR001375">
    <property type="entry name" value="Peptidase_S9_cat"/>
</dbReference>
<dbReference type="RefSeq" id="WP_012872564.1">
    <property type="nucleotide sequence ID" value="NC_013523.1"/>
</dbReference>
<dbReference type="InterPro" id="IPR011659">
    <property type="entry name" value="WD40"/>
</dbReference>
<dbReference type="SUPFAM" id="SSF53474">
    <property type="entry name" value="alpha/beta-Hydrolases"/>
    <property type="match status" value="1"/>
</dbReference>
<dbReference type="STRING" id="479434.Sthe_2090"/>
<sequence>MTSKQRYTPDHAVNLRIASDVQVSPDGRHVAFTVAPIGHKETKPTSAIWLAAVEDGEAREFTMGAVVGHEDKMPRWSPDGRTLAFLSDRTERGAHQIHLIDLEGGEARPLTSVPKGLDLLAWAPDGRSLTATADRRALAGEDKPATEVRVASADARPRVIVRVPVEGGTVRVLGPAEGHVWAYAWSADGRRVAALTTPGNGLDEPARGVRLLVIDPATRAERVLTTLDNLPATLQWSPDGSRLVAVANVPGSADDTRVLLIDAESGAIETLEAGATTPLWAGWLPGQEPRLLTLAEEGLYNRIELVNLSDDTRQQLDPLPPGGAAQAPLSVSADGRTLACVRTHPAGPPEVWAGPIDGELRCLTHLNPQLDDVAIAPMEPVEWTASDGLTIQGWLLRPPGAEPGERLPLIVQVHGGPTSRWGPTFHGTWHDWGQIFAAAGYAVLLPNPRGSTGRGASFTASNRGDLGGMDFDDVMRGVDWAIEQGIADPDRLGIAGWSYGGFLTAWAVSHTDRFKAAVAGAAVTNWPSKVGTTDIRPYNEARFPGPLHEAPDAYWERSPIRYLGRITTPTLVVHGEADVRVPPEQGMELYLGLRAAGVPTDFITYPRQGHAFHERTFQRDLLQRLVAWFDRWMGK</sequence>
<dbReference type="eggNOG" id="COG1506">
    <property type="taxonomic scope" value="Bacteria"/>
</dbReference>
<reference evidence="4 5" key="2">
    <citation type="journal article" date="2010" name="Stand. Genomic Sci.">
        <title>Complete genome sequence of Desulfohalobium retbaense type strain (HR(100)).</title>
        <authorList>
            <person name="Spring S."/>
            <person name="Nolan M."/>
            <person name="Lapidus A."/>
            <person name="Glavina Del Rio T."/>
            <person name="Copeland A."/>
            <person name="Tice H."/>
            <person name="Cheng J.F."/>
            <person name="Lucas S."/>
            <person name="Land M."/>
            <person name="Chen F."/>
            <person name="Bruce D."/>
            <person name="Goodwin L."/>
            <person name="Pitluck S."/>
            <person name="Ivanova N."/>
            <person name="Mavromatis K."/>
            <person name="Mikhailova N."/>
            <person name="Pati A."/>
            <person name="Chen A."/>
            <person name="Palaniappan K."/>
            <person name="Hauser L."/>
            <person name="Chang Y.J."/>
            <person name="Jeffries C.D."/>
            <person name="Munk C."/>
            <person name="Kiss H."/>
            <person name="Chain P."/>
            <person name="Han C."/>
            <person name="Brettin T."/>
            <person name="Detter J.C."/>
            <person name="Schuler E."/>
            <person name="Goker M."/>
            <person name="Rohde M."/>
            <person name="Bristow J."/>
            <person name="Eisen J.A."/>
            <person name="Markowitz V."/>
            <person name="Hugenholtz P."/>
            <person name="Kyrpides N.C."/>
            <person name="Klenk H.P."/>
        </authorList>
    </citation>
    <scope>NUCLEOTIDE SEQUENCE [LARGE SCALE GENOMIC DNA]</scope>
    <source>
        <strain evidence="5">ATCC 49802 / DSM 20745 / S 6022</strain>
    </source>
</reference>
<dbReference type="InterPro" id="IPR029058">
    <property type="entry name" value="AB_hydrolase_fold"/>
</dbReference>
<dbReference type="GO" id="GO:0004252">
    <property type="term" value="F:serine-type endopeptidase activity"/>
    <property type="evidence" value="ECO:0007669"/>
    <property type="project" value="TreeGrafter"/>
</dbReference>
<dbReference type="AlphaFoldDB" id="D1C5W6"/>
<dbReference type="KEGG" id="sti:Sthe_2090"/>
<dbReference type="Gene3D" id="3.40.50.1820">
    <property type="entry name" value="alpha/beta hydrolase"/>
    <property type="match status" value="1"/>
</dbReference>
<organism evidence="4 5">
    <name type="scientific">Sphaerobacter thermophilus (strain ATCC 49802 / DSM 20745 / KCCM 41009 / NCIMB 13125 / S 6022)</name>
    <dbReference type="NCBI Taxonomy" id="479434"/>
    <lineage>
        <taxon>Bacteria</taxon>
        <taxon>Pseudomonadati</taxon>
        <taxon>Thermomicrobiota</taxon>
        <taxon>Thermomicrobia</taxon>
        <taxon>Sphaerobacterales</taxon>
        <taxon>Sphaerobacterineae</taxon>
        <taxon>Sphaerobacteraceae</taxon>
        <taxon>Sphaerobacter</taxon>
    </lineage>
</organism>
<dbReference type="EMBL" id="CP001823">
    <property type="protein sequence ID" value="ACZ39518.1"/>
    <property type="molecule type" value="Genomic_DNA"/>
</dbReference>
<dbReference type="OrthoDB" id="108903at2"/>
<dbReference type="InterPro" id="IPR011042">
    <property type="entry name" value="6-blade_b-propeller_TolB-like"/>
</dbReference>
<dbReference type="InParanoid" id="D1C5W6"/>
<dbReference type="Pfam" id="PF00326">
    <property type="entry name" value="Peptidase_S9"/>
    <property type="match status" value="1"/>
</dbReference>
<keyword evidence="1" id="KW-0378">Hydrolase</keyword>
<keyword evidence="2" id="KW-0720">Serine protease</keyword>
<dbReference type="HOGENOM" id="CLU_008615_2_1_0"/>
<proteinExistence type="predicted"/>
<evidence type="ECO:0000259" key="3">
    <source>
        <dbReference type="Pfam" id="PF00326"/>
    </source>
</evidence>
<accession>D1C5W6</accession>
<dbReference type="Proteomes" id="UP000002027">
    <property type="component" value="Chromosome 1"/>
</dbReference>
<evidence type="ECO:0000256" key="1">
    <source>
        <dbReference type="ARBA" id="ARBA00022801"/>
    </source>
</evidence>
<gene>
    <name evidence="4" type="ordered locus">Sthe_2090</name>
</gene>
<evidence type="ECO:0000313" key="4">
    <source>
        <dbReference type="EMBL" id="ACZ39518.1"/>
    </source>
</evidence>
<dbReference type="Gene3D" id="2.120.10.30">
    <property type="entry name" value="TolB, C-terminal domain"/>
    <property type="match status" value="2"/>
</dbReference>
<keyword evidence="5" id="KW-1185">Reference proteome</keyword>
<dbReference type="PANTHER" id="PTHR42776:SF27">
    <property type="entry name" value="DIPEPTIDYL PEPTIDASE FAMILY MEMBER 6"/>
    <property type="match status" value="1"/>
</dbReference>
<reference evidence="5" key="1">
    <citation type="submission" date="2009-11" db="EMBL/GenBank/DDBJ databases">
        <title>The complete chromosome 1 of Sphaerobacter thermophilus DSM 20745.</title>
        <authorList>
            <person name="Lucas S."/>
            <person name="Copeland A."/>
            <person name="Lapidus A."/>
            <person name="Glavina del Rio T."/>
            <person name="Dalin E."/>
            <person name="Tice H."/>
            <person name="Bruce D."/>
            <person name="Goodwin L."/>
            <person name="Pitluck S."/>
            <person name="Kyrpides N."/>
            <person name="Mavromatis K."/>
            <person name="Ivanova N."/>
            <person name="Mikhailova N."/>
            <person name="LaButti K.M."/>
            <person name="Clum A."/>
            <person name="Sun H.I."/>
            <person name="Brettin T."/>
            <person name="Detter J.C."/>
            <person name="Han C."/>
            <person name="Larimer F."/>
            <person name="Land M."/>
            <person name="Hauser L."/>
            <person name="Markowitz V."/>
            <person name="Cheng J.F."/>
            <person name="Hugenholtz P."/>
            <person name="Woyke T."/>
            <person name="Wu D."/>
            <person name="Steenblock K."/>
            <person name="Schneider S."/>
            <person name="Pukall R."/>
            <person name="Goeker M."/>
            <person name="Klenk H.P."/>
            <person name="Eisen J.A."/>
        </authorList>
    </citation>
    <scope>NUCLEOTIDE SEQUENCE [LARGE SCALE GENOMIC DNA]</scope>
    <source>
        <strain evidence="5">ATCC 49802 / DSM 20745 / S 6022</strain>
    </source>
</reference>
<dbReference type="GO" id="GO:0006508">
    <property type="term" value="P:proteolysis"/>
    <property type="evidence" value="ECO:0007669"/>
    <property type="project" value="InterPro"/>
</dbReference>
<dbReference type="PANTHER" id="PTHR42776">
    <property type="entry name" value="SERINE PEPTIDASE S9 FAMILY MEMBER"/>
    <property type="match status" value="1"/>
</dbReference>
<dbReference type="SUPFAM" id="SSF82171">
    <property type="entry name" value="DPP6 N-terminal domain-like"/>
    <property type="match status" value="1"/>
</dbReference>
<evidence type="ECO:0000256" key="2">
    <source>
        <dbReference type="ARBA" id="ARBA00022825"/>
    </source>
</evidence>
<dbReference type="Pfam" id="PF07676">
    <property type="entry name" value="PD40"/>
    <property type="match status" value="1"/>
</dbReference>
<feature type="domain" description="Peptidase S9 prolyl oligopeptidase catalytic" evidence="3">
    <location>
        <begin position="434"/>
        <end position="634"/>
    </location>
</feature>
<dbReference type="eggNOG" id="COG0823">
    <property type="taxonomic scope" value="Bacteria"/>
</dbReference>
<protein>
    <submittedName>
        <fullName evidence="4">Peptidase S9 prolyl oligopeptidase active site domain protein</fullName>
    </submittedName>
</protein>
<evidence type="ECO:0000313" key="5">
    <source>
        <dbReference type="Proteomes" id="UP000002027"/>
    </source>
</evidence>